<gene>
    <name evidence="1" type="ORF">ACFPM7_24235</name>
</gene>
<organism evidence="1 2">
    <name type="scientific">Actinokineospora guangxiensis</name>
    <dbReference type="NCBI Taxonomy" id="1490288"/>
    <lineage>
        <taxon>Bacteria</taxon>
        <taxon>Bacillati</taxon>
        <taxon>Actinomycetota</taxon>
        <taxon>Actinomycetes</taxon>
        <taxon>Pseudonocardiales</taxon>
        <taxon>Pseudonocardiaceae</taxon>
        <taxon>Actinokineospora</taxon>
    </lineage>
</organism>
<dbReference type="Gene3D" id="3.30.530.20">
    <property type="match status" value="1"/>
</dbReference>
<proteinExistence type="predicted"/>
<dbReference type="RefSeq" id="WP_378250059.1">
    <property type="nucleotide sequence ID" value="NZ_JBHSKF010000015.1"/>
</dbReference>
<dbReference type="Proteomes" id="UP001596157">
    <property type="component" value="Unassembled WGS sequence"/>
</dbReference>
<evidence type="ECO:0000313" key="2">
    <source>
        <dbReference type="Proteomes" id="UP001596157"/>
    </source>
</evidence>
<dbReference type="InterPro" id="IPR023393">
    <property type="entry name" value="START-like_dom_sf"/>
</dbReference>
<sequence length="139" mass="15517">MEFRAEIVINAEPPHVWTIFTRVEEWPDWTPSVTEIVRLDPAPLAVGKRVRIKQPKLPTTVWTLTELTEGRSWTWVGGGPGARTTAVHEVQPHGDGTRVRLLLRQEGPLGTLVGKLTAGLTDRYLAMECEGLKARAEQD</sequence>
<accession>A0ABW0ESR9</accession>
<dbReference type="SUPFAM" id="SSF55961">
    <property type="entry name" value="Bet v1-like"/>
    <property type="match status" value="1"/>
</dbReference>
<dbReference type="EMBL" id="JBHSKF010000015">
    <property type="protein sequence ID" value="MFC5290177.1"/>
    <property type="molecule type" value="Genomic_DNA"/>
</dbReference>
<reference evidence="2" key="1">
    <citation type="journal article" date="2019" name="Int. J. Syst. Evol. Microbiol.">
        <title>The Global Catalogue of Microorganisms (GCM) 10K type strain sequencing project: providing services to taxonomists for standard genome sequencing and annotation.</title>
        <authorList>
            <consortium name="The Broad Institute Genomics Platform"/>
            <consortium name="The Broad Institute Genome Sequencing Center for Infectious Disease"/>
            <person name="Wu L."/>
            <person name="Ma J."/>
        </authorList>
    </citation>
    <scope>NUCLEOTIDE SEQUENCE [LARGE SCALE GENOMIC DNA]</scope>
    <source>
        <strain evidence="2">CCUG 59778</strain>
    </source>
</reference>
<keyword evidence="2" id="KW-1185">Reference proteome</keyword>
<dbReference type="CDD" id="cd08862">
    <property type="entry name" value="SRPBCC_Smu440-like"/>
    <property type="match status" value="1"/>
</dbReference>
<name>A0ABW0ESR9_9PSEU</name>
<dbReference type="Pfam" id="PF10604">
    <property type="entry name" value="Polyketide_cyc2"/>
    <property type="match status" value="1"/>
</dbReference>
<evidence type="ECO:0000313" key="1">
    <source>
        <dbReference type="EMBL" id="MFC5290177.1"/>
    </source>
</evidence>
<protein>
    <submittedName>
        <fullName evidence="1">SRPBCC family protein</fullName>
    </submittedName>
</protein>
<dbReference type="InterPro" id="IPR019587">
    <property type="entry name" value="Polyketide_cyclase/dehydratase"/>
</dbReference>
<comment type="caution">
    <text evidence="1">The sequence shown here is derived from an EMBL/GenBank/DDBJ whole genome shotgun (WGS) entry which is preliminary data.</text>
</comment>